<feature type="region of interest" description="Disordered" evidence="3">
    <location>
        <begin position="268"/>
        <end position="312"/>
    </location>
</feature>
<feature type="compositionally biased region" description="Acidic residues" evidence="3">
    <location>
        <begin position="280"/>
        <end position="291"/>
    </location>
</feature>
<evidence type="ECO:0000256" key="3">
    <source>
        <dbReference type="SAM" id="MobiDB-lite"/>
    </source>
</evidence>
<accession>A0AAW0Q6I5</accession>
<keyword evidence="2" id="KW-0804">Transcription</keyword>
<evidence type="ECO:0000313" key="6">
    <source>
        <dbReference type="Proteomes" id="UP001392437"/>
    </source>
</evidence>
<dbReference type="PANTHER" id="PTHR45747:SF4">
    <property type="entry name" value="HISTONE-LYSINE N-METHYLTRANSFERASE E(Z)"/>
    <property type="match status" value="1"/>
</dbReference>
<dbReference type="InterPro" id="IPR045318">
    <property type="entry name" value="EZH1/2-like"/>
</dbReference>
<dbReference type="SMART" id="SM00317">
    <property type="entry name" value="SET"/>
    <property type="match status" value="1"/>
</dbReference>
<dbReference type="InterPro" id="IPR001214">
    <property type="entry name" value="SET_dom"/>
</dbReference>
<evidence type="ECO:0000313" key="5">
    <source>
        <dbReference type="EMBL" id="KAK8096171.1"/>
    </source>
</evidence>
<evidence type="ECO:0000256" key="2">
    <source>
        <dbReference type="ARBA" id="ARBA00023163"/>
    </source>
</evidence>
<organism evidence="5 6">
    <name type="scientific">Apiospora kogelbergensis</name>
    <dbReference type="NCBI Taxonomy" id="1337665"/>
    <lineage>
        <taxon>Eukaryota</taxon>
        <taxon>Fungi</taxon>
        <taxon>Dikarya</taxon>
        <taxon>Ascomycota</taxon>
        <taxon>Pezizomycotina</taxon>
        <taxon>Sordariomycetes</taxon>
        <taxon>Xylariomycetidae</taxon>
        <taxon>Amphisphaeriales</taxon>
        <taxon>Apiosporaceae</taxon>
        <taxon>Apiospora</taxon>
    </lineage>
</organism>
<keyword evidence="6" id="KW-1185">Reference proteome</keyword>
<sequence>MAPTCSFPGDEQTRARFRNNFGTVVALPAWRTSEYRVNKPTWRKMLRENPMRAPYHEAARLQHFQRYFTNANGYTRPQVLNAVLDYGTEQMECVVCGRNPEGPICGQACLNRWYEADGAMGRLQNLCEVRTMPPESRIPGQGLFLREHLPEGLSAGQHVGEYVGELVPLEGPDDALNDAADSNYVYNCNDHFNIDAEKWGNETRFINHHCRANLVAESIVVGGRRIVAFRALRDIAAGEELTVDYGQDFFQKTGELCFCNVSPVPHVPTPPAGTPTPDPSEGDDGDDEADGSDGSYSSWTDQGFSGDEAGQS</sequence>
<feature type="domain" description="SET" evidence="4">
    <location>
        <begin position="124"/>
        <end position="246"/>
    </location>
</feature>
<dbReference type="PROSITE" id="PS50280">
    <property type="entry name" value="SET"/>
    <property type="match status" value="1"/>
</dbReference>
<dbReference type="GO" id="GO:0046976">
    <property type="term" value="F:histone H3K27 methyltransferase activity"/>
    <property type="evidence" value="ECO:0007669"/>
    <property type="project" value="TreeGrafter"/>
</dbReference>
<dbReference type="PANTHER" id="PTHR45747">
    <property type="entry name" value="HISTONE-LYSINE N-METHYLTRANSFERASE E(Z)"/>
    <property type="match status" value="1"/>
</dbReference>
<dbReference type="SUPFAM" id="SSF82199">
    <property type="entry name" value="SET domain"/>
    <property type="match status" value="1"/>
</dbReference>
<protein>
    <recommendedName>
        <fullName evidence="4">SET domain-containing protein</fullName>
    </recommendedName>
</protein>
<dbReference type="Gene3D" id="2.170.270.10">
    <property type="entry name" value="SET domain"/>
    <property type="match status" value="1"/>
</dbReference>
<feature type="compositionally biased region" description="Pro residues" evidence="3">
    <location>
        <begin position="268"/>
        <end position="278"/>
    </location>
</feature>
<dbReference type="EMBL" id="JAQQWP010000011">
    <property type="protein sequence ID" value="KAK8096171.1"/>
    <property type="molecule type" value="Genomic_DNA"/>
</dbReference>
<evidence type="ECO:0000256" key="1">
    <source>
        <dbReference type="ARBA" id="ARBA00023015"/>
    </source>
</evidence>
<proteinExistence type="predicted"/>
<dbReference type="GO" id="GO:0031507">
    <property type="term" value="P:heterochromatin formation"/>
    <property type="evidence" value="ECO:0007669"/>
    <property type="project" value="TreeGrafter"/>
</dbReference>
<dbReference type="InterPro" id="IPR046341">
    <property type="entry name" value="SET_dom_sf"/>
</dbReference>
<dbReference type="AlphaFoldDB" id="A0AAW0Q6I5"/>
<comment type="caution">
    <text evidence="5">The sequence shown here is derived from an EMBL/GenBank/DDBJ whole genome shotgun (WGS) entry which is preliminary data.</text>
</comment>
<dbReference type="Pfam" id="PF00856">
    <property type="entry name" value="SET"/>
    <property type="match status" value="1"/>
</dbReference>
<evidence type="ECO:0000259" key="4">
    <source>
        <dbReference type="PROSITE" id="PS50280"/>
    </source>
</evidence>
<gene>
    <name evidence="5" type="ORF">PG999_014193</name>
</gene>
<reference evidence="5 6" key="1">
    <citation type="submission" date="2023-01" db="EMBL/GenBank/DDBJ databases">
        <title>Analysis of 21 Apiospora genomes using comparative genomics revels a genus with tremendous synthesis potential of carbohydrate active enzymes and secondary metabolites.</title>
        <authorList>
            <person name="Sorensen T."/>
        </authorList>
    </citation>
    <scope>NUCLEOTIDE SEQUENCE [LARGE SCALE GENOMIC DNA]</scope>
    <source>
        <strain evidence="5 6">CBS 117206</strain>
    </source>
</reference>
<dbReference type="GO" id="GO:0005634">
    <property type="term" value="C:nucleus"/>
    <property type="evidence" value="ECO:0007669"/>
    <property type="project" value="TreeGrafter"/>
</dbReference>
<dbReference type="GO" id="GO:0003682">
    <property type="term" value="F:chromatin binding"/>
    <property type="evidence" value="ECO:0007669"/>
    <property type="project" value="TreeGrafter"/>
</dbReference>
<name>A0AAW0Q6I5_9PEZI</name>
<dbReference type="Proteomes" id="UP001392437">
    <property type="component" value="Unassembled WGS sequence"/>
</dbReference>
<keyword evidence="1" id="KW-0805">Transcription regulation</keyword>